<name>A0AAN7K3M6_9MYRT</name>
<accession>A0AAN7K3M6</accession>
<dbReference type="Proteomes" id="UP001345219">
    <property type="component" value="Chromosome 17"/>
</dbReference>
<evidence type="ECO:0000256" key="3">
    <source>
        <dbReference type="ARBA" id="ARBA00023055"/>
    </source>
</evidence>
<evidence type="ECO:0000256" key="1">
    <source>
        <dbReference type="ARBA" id="ARBA00006545"/>
    </source>
</evidence>
<feature type="domain" description="Vacuolar protein sorting-associated protein 13 VPS13 adaptor binding" evidence="6">
    <location>
        <begin position="476"/>
        <end position="918"/>
    </location>
</feature>
<keyword evidence="2" id="KW-0813">Transport</keyword>
<comment type="caution">
    <text evidence="7">The sequence shown here is derived from an EMBL/GenBank/DDBJ whole genome shotgun (WGS) entry which is preliminary data.</text>
</comment>
<evidence type="ECO:0000259" key="6">
    <source>
        <dbReference type="Pfam" id="PF25036"/>
    </source>
</evidence>
<feature type="region of interest" description="Disordered" evidence="4">
    <location>
        <begin position="359"/>
        <end position="394"/>
    </location>
</feature>
<gene>
    <name evidence="7" type="ORF">SAY87_022352</name>
</gene>
<comment type="similarity">
    <text evidence="1">Belongs to the VPS13 family.</text>
</comment>
<dbReference type="GO" id="GO:0045053">
    <property type="term" value="P:protein retention in Golgi apparatus"/>
    <property type="evidence" value="ECO:0007669"/>
    <property type="project" value="TreeGrafter"/>
</dbReference>
<protein>
    <submittedName>
        <fullName evidence="7">Uncharacterized protein</fullName>
    </submittedName>
</protein>
<dbReference type="InterPro" id="IPR026847">
    <property type="entry name" value="VPS13"/>
</dbReference>
<feature type="compositionally biased region" description="Low complexity" evidence="4">
    <location>
        <begin position="362"/>
        <end position="371"/>
    </location>
</feature>
<organism evidence="7 8">
    <name type="scientific">Trapa incisa</name>
    <dbReference type="NCBI Taxonomy" id="236973"/>
    <lineage>
        <taxon>Eukaryota</taxon>
        <taxon>Viridiplantae</taxon>
        <taxon>Streptophyta</taxon>
        <taxon>Embryophyta</taxon>
        <taxon>Tracheophyta</taxon>
        <taxon>Spermatophyta</taxon>
        <taxon>Magnoliopsida</taxon>
        <taxon>eudicotyledons</taxon>
        <taxon>Gunneridae</taxon>
        <taxon>Pentapetalae</taxon>
        <taxon>rosids</taxon>
        <taxon>malvids</taxon>
        <taxon>Myrtales</taxon>
        <taxon>Lythraceae</taxon>
        <taxon>Trapa</taxon>
    </lineage>
</organism>
<evidence type="ECO:0000313" key="7">
    <source>
        <dbReference type="EMBL" id="KAK4759221.1"/>
    </source>
</evidence>
<dbReference type="Pfam" id="PF12624">
    <property type="entry name" value="VPS13_N"/>
    <property type="match status" value="1"/>
</dbReference>
<proteinExistence type="inferred from homology"/>
<evidence type="ECO:0000313" key="8">
    <source>
        <dbReference type="Proteomes" id="UP001345219"/>
    </source>
</evidence>
<keyword evidence="8" id="KW-1185">Reference proteome</keyword>
<evidence type="ECO:0000256" key="4">
    <source>
        <dbReference type="SAM" id="MobiDB-lite"/>
    </source>
</evidence>
<dbReference type="GO" id="GO:0006623">
    <property type="term" value="P:protein targeting to vacuole"/>
    <property type="evidence" value="ECO:0007669"/>
    <property type="project" value="TreeGrafter"/>
</dbReference>
<reference evidence="7 8" key="1">
    <citation type="journal article" date="2023" name="Hortic Res">
        <title>Pangenome of water caltrop reveals structural variations and asymmetric subgenome divergence after allopolyploidization.</title>
        <authorList>
            <person name="Zhang X."/>
            <person name="Chen Y."/>
            <person name="Wang L."/>
            <person name="Yuan Y."/>
            <person name="Fang M."/>
            <person name="Shi L."/>
            <person name="Lu R."/>
            <person name="Comes H.P."/>
            <person name="Ma Y."/>
            <person name="Chen Y."/>
            <person name="Huang G."/>
            <person name="Zhou Y."/>
            <person name="Zheng Z."/>
            <person name="Qiu Y."/>
        </authorList>
    </citation>
    <scope>NUCLEOTIDE SEQUENCE [LARGE SCALE GENOMIC DNA]</scope>
    <source>
        <tissue evidence="7">Roots</tissue>
    </source>
</reference>
<dbReference type="EMBL" id="JAXIOK010000011">
    <property type="protein sequence ID" value="KAK4759221.1"/>
    <property type="molecule type" value="Genomic_DNA"/>
</dbReference>
<dbReference type="Pfam" id="PF25036">
    <property type="entry name" value="VPS13_VAB"/>
    <property type="match status" value="1"/>
</dbReference>
<feature type="domain" description="Chorein N-terminal" evidence="5">
    <location>
        <begin position="1"/>
        <end position="67"/>
    </location>
</feature>
<dbReference type="GO" id="GO:0006869">
    <property type="term" value="P:lipid transport"/>
    <property type="evidence" value="ECO:0007669"/>
    <property type="project" value="UniProtKB-KW"/>
</dbReference>
<dbReference type="InterPro" id="IPR026854">
    <property type="entry name" value="VPS13_N"/>
</dbReference>
<dbReference type="InterPro" id="IPR009543">
    <property type="entry name" value="VPS13_VAB"/>
</dbReference>
<evidence type="ECO:0000256" key="2">
    <source>
        <dbReference type="ARBA" id="ARBA00022448"/>
    </source>
</evidence>
<sequence length="1338" mass="151269">MFEAHVLHLLRQYLGEYVHGLSAEALRISVWKGDVVLKDLKLKAEALNSLKLPLTVQAGFVGKITLKEDRDKLLEAKLQKIEEAESATIECIVSPHNYYIIARGEVIGAFSFPVGHGASTLMKVASGRILHQPYGIQNVASYPLKRRDQQNNSDNIQDCGVFFVSTQYFERKSGGKISEDVEYKNDDRQDVGFWLGINPDGAWEGVRSLLPLSVVPRSFDDDFIAMEVIMKNGKKHAIFRGLVTVVNDSDVKLEVAVCPISLIRGNVSSTISRGNILVEEVFQNQYYHPTEGWGNKHLGSHLNYPGQWSTRDYSYSSKDFFEPALPLAWQWTSTWTIDKSQSVDAEGWAYGPDFQSLRWPPSSKSSSKSASDTVRRRRWTRPRQQSNDHATDRLINGLTTINPRCCAVLPWKSTLKDSGEYFLVRPSVDSSEMQYSWGRAIALSGFNDQSSSSRQTTVRPGDKLVEYIFKLNELEKKDILLICSPRTGNKQFWLSVGTDASILHTEINTPIYDWRISVTSPLDLENRLPSIAEFTLWERTKEGNFIDQGSGIIPSRKVVHIYSADLQKLLYISIFVHGGWLLEKDPVLVLDPSSTGHISSFWIVHQQSKRKLRVNVEYDLGENKVAPKAIRLFIPYWIVNDTYLPLVYRTVELEYSENADPDALRLSRAVRSAKTALRNPSLSRKYYTSRRNVQVIEVLEDSGHVPSMLSPQDYFGGNALLFSSQKDAYISPKIGIGVAVRNSDIYSPGISLLELENKEWIDVKAYSSDGSYYKLAAYMKTTSDRTKVIHFQPHTLFINRVGSSICLQQCDSQKVQWIHPIDPPKVYPWESSAKDESLMVLVDGYKWSSPFSVSNEGVMCVCLQKEIGGDGVQLRIQVRSGVKGSRYEVIFRPNSFSSPYRIENRSLFLPIHFRQEDSDTWQFLLPNAAASFFWNDIGRKRILEVLVAGNDARKSEKYNIDEVSDYGLIHVEEGPIRALHVSVFKEEKLNVVRFTDWMPENEPSVEIAHRLPSPLPQLSGTVLQQQEQSTSGSEFHFIVDFSELGISLIDHTPEEILYLSVQNFMLAYSTGLGSEISRFKIRLRSLQVDNQLPLTPMPVLFRPQSVGDETDYVFKLSVTQESNGSHDLCVYPYIGIQGPKSSAFLINIHEPIIWRLHDMIRQVNLSRLYESQATTAVSVDPIIQIGSIQDINDYVTGSASERSSWILGIIDDRSWKHTENMPIKINQRFHENVSMRQSSMISNATLNARKDLLSQPLQLLSGVDILGNASSALGHMSKGVAALSLDQRFIHSRQRQENKGVEDIGDMIREGGGALAKGLFRGVRYLNQASRRSEILWC</sequence>
<dbReference type="PANTHER" id="PTHR16166:SF93">
    <property type="entry name" value="INTERMEMBRANE LIPID TRANSFER PROTEIN VPS13"/>
    <property type="match status" value="1"/>
</dbReference>
<evidence type="ECO:0000259" key="5">
    <source>
        <dbReference type="Pfam" id="PF12624"/>
    </source>
</evidence>
<dbReference type="PANTHER" id="PTHR16166">
    <property type="entry name" value="VACUOLAR PROTEIN SORTING-ASSOCIATED PROTEIN VPS13"/>
    <property type="match status" value="1"/>
</dbReference>
<keyword evidence="3" id="KW-0445">Lipid transport</keyword>